<feature type="compositionally biased region" description="Polar residues" evidence="5">
    <location>
        <begin position="463"/>
        <end position="476"/>
    </location>
</feature>
<feature type="transmembrane region" description="Helical" evidence="6">
    <location>
        <begin position="160"/>
        <end position="181"/>
    </location>
</feature>
<dbReference type="PANTHER" id="PTHR23294:SF59">
    <property type="entry name" value="UNC93-LIKE PROTEIN C922.05C"/>
    <property type="match status" value="1"/>
</dbReference>
<evidence type="ECO:0000256" key="5">
    <source>
        <dbReference type="SAM" id="MobiDB-lite"/>
    </source>
</evidence>
<keyword evidence="8" id="KW-1185">Reference proteome</keyword>
<evidence type="ECO:0000256" key="1">
    <source>
        <dbReference type="ARBA" id="ARBA00004141"/>
    </source>
</evidence>
<protein>
    <submittedName>
        <fullName evidence="7">Major facilitator superfamily domain-containing protein</fullName>
    </submittedName>
</protein>
<keyword evidence="4 6" id="KW-0472">Membrane</keyword>
<name>A0A550C6H6_9AGAR</name>
<keyword evidence="3 6" id="KW-1133">Transmembrane helix</keyword>
<evidence type="ECO:0000256" key="6">
    <source>
        <dbReference type="SAM" id="Phobius"/>
    </source>
</evidence>
<feature type="transmembrane region" description="Helical" evidence="6">
    <location>
        <begin position="119"/>
        <end position="139"/>
    </location>
</feature>
<dbReference type="PANTHER" id="PTHR23294">
    <property type="entry name" value="ET TRANSLATION PRODUCT-RELATED"/>
    <property type="match status" value="1"/>
</dbReference>
<feature type="transmembrane region" description="Helical" evidence="6">
    <location>
        <begin position="363"/>
        <end position="384"/>
    </location>
</feature>
<dbReference type="EMBL" id="VDMD01000022">
    <property type="protein sequence ID" value="TRM60389.1"/>
    <property type="molecule type" value="Genomic_DNA"/>
</dbReference>
<evidence type="ECO:0000313" key="7">
    <source>
        <dbReference type="EMBL" id="TRM60389.1"/>
    </source>
</evidence>
<accession>A0A550C6H6</accession>
<dbReference type="GO" id="GO:0016020">
    <property type="term" value="C:membrane"/>
    <property type="evidence" value="ECO:0007669"/>
    <property type="project" value="UniProtKB-SubCell"/>
</dbReference>
<reference evidence="7 8" key="1">
    <citation type="journal article" date="2019" name="New Phytol.">
        <title>Comparative genomics reveals unique wood-decay strategies and fruiting body development in the Schizophyllaceae.</title>
        <authorList>
            <person name="Almasi E."/>
            <person name="Sahu N."/>
            <person name="Krizsan K."/>
            <person name="Balint B."/>
            <person name="Kovacs G.M."/>
            <person name="Kiss B."/>
            <person name="Cseklye J."/>
            <person name="Drula E."/>
            <person name="Henrissat B."/>
            <person name="Nagy I."/>
            <person name="Chovatia M."/>
            <person name="Adam C."/>
            <person name="LaButti K."/>
            <person name="Lipzen A."/>
            <person name="Riley R."/>
            <person name="Grigoriev I.V."/>
            <person name="Nagy L.G."/>
        </authorList>
    </citation>
    <scope>NUCLEOTIDE SEQUENCE [LARGE SCALE GENOMIC DNA]</scope>
    <source>
        <strain evidence="7 8">NL-1724</strain>
    </source>
</reference>
<feature type="transmembrane region" description="Helical" evidence="6">
    <location>
        <begin position="286"/>
        <end position="305"/>
    </location>
</feature>
<feature type="region of interest" description="Disordered" evidence="5">
    <location>
        <begin position="453"/>
        <end position="493"/>
    </location>
</feature>
<evidence type="ECO:0000313" key="8">
    <source>
        <dbReference type="Proteomes" id="UP000320762"/>
    </source>
</evidence>
<dbReference type="SUPFAM" id="SSF103473">
    <property type="entry name" value="MFS general substrate transporter"/>
    <property type="match status" value="1"/>
</dbReference>
<evidence type="ECO:0000256" key="2">
    <source>
        <dbReference type="ARBA" id="ARBA00022692"/>
    </source>
</evidence>
<feature type="transmembrane region" description="Helical" evidence="6">
    <location>
        <begin position="193"/>
        <end position="212"/>
    </location>
</feature>
<comment type="subcellular location">
    <subcellularLocation>
        <location evidence="1">Membrane</location>
        <topology evidence="1">Multi-pass membrane protein</topology>
    </subcellularLocation>
</comment>
<keyword evidence="2 6" id="KW-0812">Transmembrane</keyword>
<evidence type="ECO:0000256" key="3">
    <source>
        <dbReference type="ARBA" id="ARBA00022989"/>
    </source>
</evidence>
<comment type="caution">
    <text evidence="7">The sequence shown here is derived from an EMBL/GenBank/DDBJ whole genome shotgun (WGS) entry which is preliminary data.</text>
</comment>
<feature type="transmembrane region" description="Helical" evidence="6">
    <location>
        <begin position="249"/>
        <end position="266"/>
    </location>
</feature>
<dbReference type="AlphaFoldDB" id="A0A550C6H6"/>
<organism evidence="7 8">
    <name type="scientific">Schizophyllum amplum</name>
    <dbReference type="NCBI Taxonomy" id="97359"/>
    <lineage>
        <taxon>Eukaryota</taxon>
        <taxon>Fungi</taxon>
        <taxon>Dikarya</taxon>
        <taxon>Basidiomycota</taxon>
        <taxon>Agaricomycotina</taxon>
        <taxon>Agaricomycetes</taxon>
        <taxon>Agaricomycetidae</taxon>
        <taxon>Agaricales</taxon>
        <taxon>Schizophyllaceae</taxon>
        <taxon>Schizophyllum</taxon>
    </lineage>
</organism>
<dbReference type="InterPro" id="IPR011701">
    <property type="entry name" value="MFS"/>
</dbReference>
<feature type="transmembrane region" description="Helical" evidence="6">
    <location>
        <begin position="424"/>
        <end position="445"/>
    </location>
</feature>
<dbReference type="InterPro" id="IPR051617">
    <property type="entry name" value="UNC-93-like_regulator"/>
</dbReference>
<dbReference type="Pfam" id="PF07690">
    <property type="entry name" value="MFS_1"/>
    <property type="match status" value="1"/>
</dbReference>
<feature type="transmembrane region" description="Helical" evidence="6">
    <location>
        <begin position="68"/>
        <end position="86"/>
    </location>
</feature>
<evidence type="ECO:0000256" key="4">
    <source>
        <dbReference type="ARBA" id="ARBA00023136"/>
    </source>
</evidence>
<feature type="transmembrane region" description="Helical" evidence="6">
    <location>
        <begin position="317"/>
        <end position="338"/>
    </location>
</feature>
<dbReference type="OrthoDB" id="196103at2759"/>
<sequence length="493" mass="54454">MDSKTETAVANGAKPDADYYWRGIRLRNYRSPLTQVALVGFIAFMTVGMSSALGGAGGGGLLNTHQSTNANVATFAALAFFSGTIYNRVGIRVCLAFGGFGYALLSAAYMATAHLGDKATPFIVVAGCVEGLSAAMLWTAQGAVTMSYPTEDQKGRAFSLFWTIFQMGGVIGSIIPIAANWNSKAGTLNDGTYIAFIVIMLTGSFFLPFFLLPSDKVVRSDGTHVVLPEMPTWKSEISGLVNVLFEDKWIVSLFPFFIASNWFYTYQKNDFNAPNFTLRTRSFNGLFSNLFNMVGVWLMGTALDYKPEKFTRQVRARAGLIVLFTLTLAIWGGGWAMVKDFKRGVLPDPLIDVTESSRYAPYLIMYIFWSMYDGIFQAYAYWLMGSLSNNSRRLSHYSGWYKSLQSAGAAVVWRLDGLEISYKSMYLSTWMILVFSIMTTSYVAFTKVQEHTYDEPQAPGEPTETSDVEASSTTSKSDGKEVEVEVTALPMRS</sequence>
<dbReference type="GO" id="GO:0022857">
    <property type="term" value="F:transmembrane transporter activity"/>
    <property type="evidence" value="ECO:0007669"/>
    <property type="project" value="InterPro"/>
</dbReference>
<feature type="transmembrane region" description="Helical" evidence="6">
    <location>
        <begin position="93"/>
        <end position="113"/>
    </location>
</feature>
<dbReference type="InterPro" id="IPR036259">
    <property type="entry name" value="MFS_trans_sf"/>
</dbReference>
<feature type="transmembrane region" description="Helical" evidence="6">
    <location>
        <begin position="36"/>
        <end position="56"/>
    </location>
</feature>
<dbReference type="Proteomes" id="UP000320762">
    <property type="component" value="Unassembled WGS sequence"/>
</dbReference>
<dbReference type="Gene3D" id="1.20.1250.20">
    <property type="entry name" value="MFS general substrate transporter like domains"/>
    <property type="match status" value="1"/>
</dbReference>
<proteinExistence type="predicted"/>
<gene>
    <name evidence="7" type="ORF">BD626DRAFT_549706</name>
</gene>